<organism evidence="2 3">
    <name type="scientific">Goodea atripinnis</name>
    <dbReference type="NCBI Taxonomy" id="208336"/>
    <lineage>
        <taxon>Eukaryota</taxon>
        <taxon>Metazoa</taxon>
        <taxon>Chordata</taxon>
        <taxon>Craniata</taxon>
        <taxon>Vertebrata</taxon>
        <taxon>Euteleostomi</taxon>
        <taxon>Actinopterygii</taxon>
        <taxon>Neopterygii</taxon>
        <taxon>Teleostei</taxon>
        <taxon>Neoteleostei</taxon>
        <taxon>Acanthomorphata</taxon>
        <taxon>Ovalentaria</taxon>
        <taxon>Atherinomorphae</taxon>
        <taxon>Cyprinodontiformes</taxon>
        <taxon>Goodeidae</taxon>
        <taxon>Goodea</taxon>
    </lineage>
</organism>
<sequence length="119" mass="13240">MANSSLAKAFVFFSLQAETSSFQIPTKQPLEHHSDTAMFHCTPNALFSRCFILPHPDTPHPSVHPCIYAFIGTAFICIHLFAYFYFCWQTGVVSNCSSRLVASGVPRPQLVCEDFYSGG</sequence>
<evidence type="ECO:0000313" key="3">
    <source>
        <dbReference type="Proteomes" id="UP001476798"/>
    </source>
</evidence>
<dbReference type="Proteomes" id="UP001476798">
    <property type="component" value="Unassembled WGS sequence"/>
</dbReference>
<dbReference type="EMBL" id="JAHRIO010070587">
    <property type="protein sequence ID" value="MEQ2181338.1"/>
    <property type="molecule type" value="Genomic_DNA"/>
</dbReference>
<protein>
    <submittedName>
        <fullName evidence="2">Uncharacterized protein</fullName>
    </submittedName>
</protein>
<evidence type="ECO:0000313" key="2">
    <source>
        <dbReference type="EMBL" id="MEQ2181338.1"/>
    </source>
</evidence>
<keyword evidence="1" id="KW-0472">Membrane</keyword>
<accession>A0ABV0PD02</accession>
<keyword evidence="1" id="KW-0812">Transmembrane</keyword>
<evidence type="ECO:0000256" key="1">
    <source>
        <dbReference type="SAM" id="Phobius"/>
    </source>
</evidence>
<name>A0ABV0PD02_9TELE</name>
<gene>
    <name evidence="2" type="ORF">GOODEAATRI_010536</name>
</gene>
<keyword evidence="1" id="KW-1133">Transmembrane helix</keyword>
<proteinExistence type="predicted"/>
<reference evidence="2 3" key="1">
    <citation type="submission" date="2021-06" db="EMBL/GenBank/DDBJ databases">
        <authorList>
            <person name="Palmer J.M."/>
        </authorList>
    </citation>
    <scope>NUCLEOTIDE SEQUENCE [LARGE SCALE GENOMIC DNA]</scope>
    <source>
        <strain evidence="2 3">GA_2019</strain>
        <tissue evidence="2">Muscle</tissue>
    </source>
</reference>
<keyword evidence="3" id="KW-1185">Reference proteome</keyword>
<comment type="caution">
    <text evidence="2">The sequence shown here is derived from an EMBL/GenBank/DDBJ whole genome shotgun (WGS) entry which is preliminary data.</text>
</comment>
<feature type="transmembrane region" description="Helical" evidence="1">
    <location>
        <begin position="67"/>
        <end position="88"/>
    </location>
</feature>